<name>A0A1K1LEK2_9BACT</name>
<dbReference type="OrthoDB" id="5397694at2"/>
<dbReference type="AlphaFoldDB" id="A0A1K1LEK2"/>
<keyword evidence="2" id="KW-1185">Reference proteome</keyword>
<dbReference type="Proteomes" id="UP000186323">
    <property type="component" value="Chromosome I"/>
</dbReference>
<dbReference type="RefSeq" id="WP_072334541.1">
    <property type="nucleotide sequence ID" value="NZ_LT630450.1"/>
</dbReference>
<evidence type="ECO:0000313" key="2">
    <source>
        <dbReference type="Proteomes" id="UP000186323"/>
    </source>
</evidence>
<proteinExistence type="predicted"/>
<protein>
    <submittedName>
        <fullName evidence="1">Uncharacterized protein</fullName>
    </submittedName>
</protein>
<organism evidence="1 2">
    <name type="scientific">Desulfovibrio piger</name>
    <dbReference type="NCBI Taxonomy" id="901"/>
    <lineage>
        <taxon>Bacteria</taxon>
        <taxon>Pseudomonadati</taxon>
        <taxon>Thermodesulfobacteriota</taxon>
        <taxon>Desulfovibrionia</taxon>
        <taxon>Desulfovibrionales</taxon>
        <taxon>Desulfovibrionaceae</taxon>
        <taxon>Desulfovibrio</taxon>
    </lineage>
</organism>
<evidence type="ECO:0000313" key="1">
    <source>
        <dbReference type="EMBL" id="SFV73153.1"/>
    </source>
</evidence>
<sequence>MLDSLRFVKYVRSFMDGRVRVRHPALRDAAIAGKARAALLRVDGVRDIELNTLSGSALILYDSARLSQDRLIETGCRWADWLDKAARGQAGEMPPL</sequence>
<dbReference type="Pfam" id="PF19991">
    <property type="entry name" value="HMA_2"/>
    <property type="match status" value="1"/>
</dbReference>
<accession>A0A1K1LEK2</accession>
<dbReference type="KEGG" id="dpg:DESPIGER_1303"/>
<reference evidence="2" key="1">
    <citation type="submission" date="2016-10" db="EMBL/GenBank/DDBJ databases">
        <authorList>
            <person name="Wegmann U."/>
        </authorList>
    </citation>
    <scope>NUCLEOTIDE SEQUENCE [LARGE SCALE GENOMIC DNA]</scope>
</reference>
<gene>
    <name evidence="1" type="ORF">DESPIGER_1303</name>
</gene>
<dbReference type="EMBL" id="LT630450">
    <property type="protein sequence ID" value="SFV73153.1"/>
    <property type="molecule type" value="Genomic_DNA"/>
</dbReference>